<feature type="transmembrane region" description="Helical" evidence="1">
    <location>
        <begin position="20"/>
        <end position="40"/>
    </location>
</feature>
<dbReference type="AlphaFoldDB" id="A0A9D1MH21"/>
<dbReference type="Pfam" id="PF09546">
    <property type="entry name" value="Spore_III_AE"/>
    <property type="match status" value="1"/>
</dbReference>
<evidence type="ECO:0000256" key="1">
    <source>
        <dbReference type="SAM" id="Phobius"/>
    </source>
</evidence>
<evidence type="ECO:0000313" key="3">
    <source>
        <dbReference type="Proteomes" id="UP000824094"/>
    </source>
</evidence>
<keyword evidence="1" id="KW-1133">Transmembrane helix</keyword>
<feature type="transmembrane region" description="Helical" evidence="1">
    <location>
        <begin position="221"/>
        <end position="243"/>
    </location>
</feature>
<protein>
    <submittedName>
        <fullName evidence="2">Stage III sporulation protein AE</fullName>
    </submittedName>
</protein>
<gene>
    <name evidence="2" type="ORF">IAB05_03080</name>
</gene>
<feature type="transmembrane region" description="Helical" evidence="1">
    <location>
        <begin position="375"/>
        <end position="406"/>
    </location>
</feature>
<dbReference type="Proteomes" id="UP000824094">
    <property type="component" value="Unassembled WGS sequence"/>
</dbReference>
<reference evidence="2" key="2">
    <citation type="journal article" date="2021" name="PeerJ">
        <title>Extensive microbial diversity within the chicken gut microbiome revealed by metagenomics and culture.</title>
        <authorList>
            <person name="Gilroy R."/>
            <person name="Ravi A."/>
            <person name="Getino M."/>
            <person name="Pursley I."/>
            <person name="Horton D.L."/>
            <person name="Alikhan N.F."/>
            <person name="Baker D."/>
            <person name="Gharbi K."/>
            <person name="Hall N."/>
            <person name="Watson M."/>
            <person name="Adriaenssens E.M."/>
            <person name="Foster-Nyarko E."/>
            <person name="Jarju S."/>
            <person name="Secka A."/>
            <person name="Antonio M."/>
            <person name="Oren A."/>
            <person name="Chaudhuri R.R."/>
            <person name="La Ragione R."/>
            <person name="Hildebrand F."/>
            <person name="Pallen M.J."/>
        </authorList>
    </citation>
    <scope>NUCLEOTIDE SEQUENCE</scope>
    <source>
        <strain evidence="2">18911</strain>
    </source>
</reference>
<feature type="transmembrane region" description="Helical" evidence="1">
    <location>
        <begin position="194"/>
        <end position="214"/>
    </location>
</feature>
<accession>A0A9D1MH21</accession>
<evidence type="ECO:0000313" key="2">
    <source>
        <dbReference type="EMBL" id="HIU60358.1"/>
    </source>
</evidence>
<dbReference type="InterPro" id="IPR014194">
    <property type="entry name" value="Spore_III_AE"/>
</dbReference>
<reference evidence="2" key="1">
    <citation type="submission" date="2020-10" db="EMBL/GenBank/DDBJ databases">
        <authorList>
            <person name="Gilroy R."/>
        </authorList>
    </citation>
    <scope>NUCLEOTIDE SEQUENCE</scope>
    <source>
        <strain evidence="2">18911</strain>
    </source>
</reference>
<keyword evidence="1" id="KW-0812">Transmembrane</keyword>
<feature type="transmembrane region" description="Helical" evidence="1">
    <location>
        <begin position="153"/>
        <end position="174"/>
    </location>
</feature>
<name>A0A9D1MH21_9FIRM</name>
<feature type="transmembrane region" description="Helical" evidence="1">
    <location>
        <begin position="300"/>
        <end position="325"/>
    </location>
</feature>
<comment type="caution">
    <text evidence="2">The sequence shown here is derived from an EMBL/GenBank/DDBJ whole genome shotgun (WGS) entry which is preliminary data.</text>
</comment>
<feature type="transmembrane region" description="Helical" evidence="1">
    <location>
        <begin position="331"/>
        <end position="355"/>
    </location>
</feature>
<sequence length="411" mass="43279">MYRRLGAPGYYRHDFNYRKLIVISLLILLAAVIFSIYGGFERAEGATDEEKVEEILNQLKDEIDKGVGTLVSDDLDEYFSTQSGLGSLKEFIKDVTNGENFKITDIFTYFTSSIKNNVFEVIAGVSIIVVLSVLGGMSDALTSGFKRQSTKTIVYFAIYSGAVAAVTVMFTALVKTTVSAVNDLNTLVQYVSPVFITLLTALGGVGGAEILAPFTLLIGGVVISVINALIIPLFFAALVFTIIGNLSDNVKLGKLTKAVKSIGSWVLGGMFGLVTTLASIQGLVGAGIDTITVKSAKFAVSGYIPILGGYISEGFDIVMAGGVLIKNAFGLGVFIMLVAIAAAPLVKLVLFSLVLKLTAGIIEPVGDPKISEMVYGAAGCLNLLIAAVAGTAFLVFVMLLLVIGAFNTGVV</sequence>
<feature type="transmembrane region" description="Helical" evidence="1">
    <location>
        <begin position="263"/>
        <end position="288"/>
    </location>
</feature>
<dbReference type="EMBL" id="DVNF01000088">
    <property type="protein sequence ID" value="HIU60358.1"/>
    <property type="molecule type" value="Genomic_DNA"/>
</dbReference>
<organism evidence="2 3">
    <name type="scientific">Candidatus Stercoripulliclostridium merdigallinarum</name>
    <dbReference type="NCBI Taxonomy" id="2840951"/>
    <lineage>
        <taxon>Bacteria</taxon>
        <taxon>Bacillati</taxon>
        <taxon>Bacillota</taxon>
        <taxon>Clostridia</taxon>
        <taxon>Eubacteriales</taxon>
        <taxon>Candidatus Stercoripulliclostridium</taxon>
    </lineage>
</organism>
<feature type="transmembrane region" description="Helical" evidence="1">
    <location>
        <begin position="121"/>
        <end position="141"/>
    </location>
</feature>
<proteinExistence type="predicted"/>
<keyword evidence="1" id="KW-0472">Membrane</keyword>